<organism evidence="1">
    <name type="scientific">Rhizophora mucronata</name>
    <name type="common">Asiatic mangrove</name>
    <dbReference type="NCBI Taxonomy" id="61149"/>
    <lineage>
        <taxon>Eukaryota</taxon>
        <taxon>Viridiplantae</taxon>
        <taxon>Streptophyta</taxon>
        <taxon>Embryophyta</taxon>
        <taxon>Tracheophyta</taxon>
        <taxon>Spermatophyta</taxon>
        <taxon>Magnoliopsida</taxon>
        <taxon>eudicotyledons</taxon>
        <taxon>Gunneridae</taxon>
        <taxon>Pentapetalae</taxon>
        <taxon>rosids</taxon>
        <taxon>fabids</taxon>
        <taxon>Malpighiales</taxon>
        <taxon>Rhizophoraceae</taxon>
        <taxon>Rhizophora</taxon>
    </lineage>
</organism>
<protein>
    <submittedName>
        <fullName evidence="1">Uncharacterized protein</fullName>
    </submittedName>
</protein>
<evidence type="ECO:0000313" key="1">
    <source>
        <dbReference type="EMBL" id="MBW81284.1"/>
    </source>
</evidence>
<accession>A0A2P2IJ82</accession>
<name>A0A2P2IJ82_RHIMU</name>
<reference evidence="1" key="1">
    <citation type="submission" date="2018-02" db="EMBL/GenBank/DDBJ databases">
        <title>Rhizophora mucronata_Transcriptome.</title>
        <authorList>
            <person name="Meera S.P."/>
            <person name="Sreeshan A."/>
            <person name="Augustine A."/>
        </authorList>
    </citation>
    <scope>NUCLEOTIDE SEQUENCE</scope>
    <source>
        <tissue evidence="1">Leaf</tissue>
    </source>
</reference>
<sequence length="56" mass="6380">MTNGSIHEKLLVHAGNNSLVNYCLQFNGMPTPVPTQKKSTKEKETKERHKKIACLW</sequence>
<dbReference type="AlphaFoldDB" id="A0A2P2IJ82"/>
<dbReference type="EMBL" id="GGEC01000801">
    <property type="protein sequence ID" value="MBW81284.1"/>
    <property type="molecule type" value="Transcribed_RNA"/>
</dbReference>
<proteinExistence type="predicted"/>